<comment type="similarity">
    <text evidence="1">Belongs to the iron-containing alcohol dehydrogenase family.</text>
</comment>
<feature type="domain" description="Alcohol dehydrogenase iron-type/glycerol dehydrogenase GldA" evidence="4">
    <location>
        <begin position="12"/>
        <end position="180"/>
    </location>
</feature>
<evidence type="ECO:0000259" key="5">
    <source>
        <dbReference type="Pfam" id="PF25137"/>
    </source>
</evidence>
<dbReference type="GO" id="GO:0004022">
    <property type="term" value="F:alcohol dehydrogenase (NAD+) activity"/>
    <property type="evidence" value="ECO:0007669"/>
    <property type="project" value="TreeGrafter"/>
</dbReference>
<protein>
    <submittedName>
        <fullName evidence="6">Alcohol dehydrogenase</fullName>
    </submittedName>
</protein>
<name>A0A562QPT7_9BACI</name>
<comment type="caution">
    <text evidence="6">The sequence shown here is derived from an EMBL/GenBank/DDBJ whole genome shotgun (WGS) entry which is preliminary data.</text>
</comment>
<evidence type="ECO:0000259" key="4">
    <source>
        <dbReference type="Pfam" id="PF00465"/>
    </source>
</evidence>
<dbReference type="EMBL" id="VLKZ01000003">
    <property type="protein sequence ID" value="TWI58076.1"/>
    <property type="molecule type" value="Genomic_DNA"/>
</dbReference>
<dbReference type="OrthoDB" id="9815791at2"/>
<evidence type="ECO:0000256" key="1">
    <source>
        <dbReference type="ARBA" id="ARBA00007358"/>
    </source>
</evidence>
<sequence length="391" mass="41544">MSINNSYQFYMPTKVVTEVNSSNHTGEILKEVVQDAKVLIVTDQGIINAGLLEGVKASLEANNFSYAIFDKVEPNPKAETIGVGVDFLKENNCDVVLGIGGGSSIDTGKAIAFMATNEGHVLDYEGLGKIPKAPLPIIAIPTTSGTGSEVTASTVITNEKTLFKAAIVSPMLFPKLAILDAALTVKCPPSITAATGMDALTHAIESYVSKQANPISQALALHAIKMIKASLQKAYFVGSDIESRSMMLEASMIAGFAFSQSRLGNVHAISHSFGGVFNIPHGIANASLLPFILKFNLPACPEQMKDIAIALGADVTGLSTEEAAHKVLEIVIELNKSLNIPLNIKDLGVSLDRMDKLVEDSMSSGNILVNPRLTTAKDVQKIIENAYYGKL</sequence>
<dbReference type="InterPro" id="IPR001670">
    <property type="entry name" value="ADH_Fe/GldA"/>
</dbReference>
<dbReference type="SUPFAM" id="SSF56796">
    <property type="entry name" value="Dehydroquinate synthase-like"/>
    <property type="match status" value="1"/>
</dbReference>
<evidence type="ECO:0000313" key="7">
    <source>
        <dbReference type="Proteomes" id="UP000315711"/>
    </source>
</evidence>
<keyword evidence="3" id="KW-0520">NAD</keyword>
<gene>
    <name evidence="6" type="ORF">IQ10_01407</name>
</gene>
<dbReference type="PANTHER" id="PTHR11496">
    <property type="entry name" value="ALCOHOL DEHYDROGENASE"/>
    <property type="match status" value="1"/>
</dbReference>
<dbReference type="CDD" id="cd08551">
    <property type="entry name" value="Fe-ADH"/>
    <property type="match status" value="1"/>
</dbReference>
<dbReference type="InterPro" id="IPR039697">
    <property type="entry name" value="Alcohol_dehydrogenase_Fe"/>
</dbReference>
<organism evidence="6 7">
    <name type="scientific">Halalkalibacter nanhaiisediminis</name>
    <dbReference type="NCBI Taxonomy" id="688079"/>
    <lineage>
        <taxon>Bacteria</taxon>
        <taxon>Bacillati</taxon>
        <taxon>Bacillota</taxon>
        <taxon>Bacilli</taxon>
        <taxon>Bacillales</taxon>
        <taxon>Bacillaceae</taxon>
        <taxon>Halalkalibacter</taxon>
    </lineage>
</organism>
<dbReference type="AlphaFoldDB" id="A0A562QPT7"/>
<dbReference type="Gene3D" id="1.20.1090.10">
    <property type="entry name" value="Dehydroquinate synthase-like - alpha domain"/>
    <property type="match status" value="1"/>
</dbReference>
<proteinExistence type="inferred from homology"/>
<dbReference type="Pfam" id="PF00465">
    <property type="entry name" value="Fe-ADH"/>
    <property type="match status" value="1"/>
</dbReference>
<dbReference type="Pfam" id="PF25137">
    <property type="entry name" value="ADH_Fe_C"/>
    <property type="match status" value="1"/>
</dbReference>
<keyword evidence="7" id="KW-1185">Reference proteome</keyword>
<dbReference type="RefSeq" id="WP_144449737.1">
    <property type="nucleotide sequence ID" value="NZ_VLKZ01000003.1"/>
</dbReference>
<reference evidence="6 7" key="1">
    <citation type="journal article" date="2015" name="Stand. Genomic Sci.">
        <title>Genomic Encyclopedia of Bacterial and Archaeal Type Strains, Phase III: the genomes of soil and plant-associated and newly described type strains.</title>
        <authorList>
            <person name="Whitman W.B."/>
            <person name="Woyke T."/>
            <person name="Klenk H.P."/>
            <person name="Zhou Y."/>
            <person name="Lilburn T.G."/>
            <person name="Beck B.J."/>
            <person name="De Vos P."/>
            <person name="Vandamme P."/>
            <person name="Eisen J.A."/>
            <person name="Garrity G."/>
            <person name="Hugenholtz P."/>
            <person name="Kyrpides N.C."/>
        </authorList>
    </citation>
    <scope>NUCLEOTIDE SEQUENCE [LARGE SCALE GENOMIC DNA]</scope>
    <source>
        <strain evidence="6 7">CGMCC 1.10116</strain>
    </source>
</reference>
<feature type="domain" description="Fe-containing alcohol dehydrogenase-like C-terminal" evidence="5">
    <location>
        <begin position="192"/>
        <end position="387"/>
    </location>
</feature>
<dbReference type="Gene3D" id="3.40.50.1970">
    <property type="match status" value="1"/>
</dbReference>
<dbReference type="InterPro" id="IPR018211">
    <property type="entry name" value="ADH_Fe_CS"/>
</dbReference>
<dbReference type="Proteomes" id="UP000315711">
    <property type="component" value="Unassembled WGS sequence"/>
</dbReference>
<dbReference type="FunFam" id="3.40.50.1970:FF:000003">
    <property type="entry name" value="Alcohol dehydrogenase, iron-containing"/>
    <property type="match status" value="1"/>
</dbReference>
<evidence type="ECO:0000256" key="2">
    <source>
        <dbReference type="ARBA" id="ARBA00023002"/>
    </source>
</evidence>
<keyword evidence="2" id="KW-0560">Oxidoreductase</keyword>
<dbReference type="InterPro" id="IPR056798">
    <property type="entry name" value="ADH_Fe_C"/>
</dbReference>
<dbReference type="FunFam" id="1.20.1090.10:FF:000001">
    <property type="entry name" value="Aldehyde-alcohol dehydrogenase"/>
    <property type="match status" value="1"/>
</dbReference>
<evidence type="ECO:0000313" key="6">
    <source>
        <dbReference type="EMBL" id="TWI58076.1"/>
    </source>
</evidence>
<dbReference type="PROSITE" id="PS00913">
    <property type="entry name" value="ADH_IRON_1"/>
    <property type="match status" value="1"/>
</dbReference>
<evidence type="ECO:0000256" key="3">
    <source>
        <dbReference type="ARBA" id="ARBA00023027"/>
    </source>
</evidence>
<accession>A0A562QPT7</accession>
<dbReference type="PANTHER" id="PTHR11496:SF102">
    <property type="entry name" value="ALCOHOL DEHYDROGENASE 4"/>
    <property type="match status" value="1"/>
</dbReference>
<dbReference type="GO" id="GO:0046872">
    <property type="term" value="F:metal ion binding"/>
    <property type="evidence" value="ECO:0007669"/>
    <property type="project" value="InterPro"/>
</dbReference>